<evidence type="ECO:0000313" key="3">
    <source>
        <dbReference type="Proteomes" id="UP000230161"/>
    </source>
</evidence>
<name>A0A2M9C3F6_9MICO</name>
<organism evidence="2 3">
    <name type="scientific">Compostimonas suwonensis</name>
    <dbReference type="NCBI Taxonomy" id="1048394"/>
    <lineage>
        <taxon>Bacteria</taxon>
        <taxon>Bacillati</taxon>
        <taxon>Actinomycetota</taxon>
        <taxon>Actinomycetes</taxon>
        <taxon>Micrococcales</taxon>
        <taxon>Microbacteriaceae</taxon>
        <taxon>Compostimonas</taxon>
    </lineage>
</organism>
<keyword evidence="3" id="KW-1185">Reference proteome</keyword>
<sequence>MNAHTLDGRVEIEHRDETFSLVRTSTRAWAITDATGTRIGHLTIVSPEGEEHEPVYGIHRDGDLSDHPQGSDWEGLVRALVNEVLDERGAP</sequence>
<protein>
    <submittedName>
        <fullName evidence="2">Uncharacterized protein</fullName>
    </submittedName>
</protein>
<reference evidence="2 3" key="1">
    <citation type="submission" date="2017-11" db="EMBL/GenBank/DDBJ databases">
        <title>Genomic Encyclopedia of Archaeal and Bacterial Type Strains, Phase II (KMG-II): From Individual Species to Whole Genera.</title>
        <authorList>
            <person name="Goeker M."/>
        </authorList>
    </citation>
    <scope>NUCLEOTIDE SEQUENCE [LARGE SCALE GENOMIC DNA]</scope>
    <source>
        <strain evidence="2 3">DSM 25625</strain>
    </source>
</reference>
<accession>A0A2M9C3F6</accession>
<dbReference type="OrthoDB" id="5125313at2"/>
<dbReference type="EMBL" id="PGFB01000001">
    <property type="protein sequence ID" value="PJJ65074.1"/>
    <property type="molecule type" value="Genomic_DNA"/>
</dbReference>
<dbReference type="AlphaFoldDB" id="A0A2M9C3F6"/>
<evidence type="ECO:0000256" key="1">
    <source>
        <dbReference type="SAM" id="MobiDB-lite"/>
    </source>
</evidence>
<feature type="region of interest" description="Disordered" evidence="1">
    <location>
        <begin position="48"/>
        <end position="71"/>
    </location>
</feature>
<dbReference type="Proteomes" id="UP000230161">
    <property type="component" value="Unassembled WGS sequence"/>
</dbReference>
<proteinExistence type="predicted"/>
<feature type="compositionally biased region" description="Basic and acidic residues" evidence="1">
    <location>
        <begin position="52"/>
        <end position="66"/>
    </location>
</feature>
<comment type="caution">
    <text evidence="2">The sequence shown here is derived from an EMBL/GenBank/DDBJ whole genome shotgun (WGS) entry which is preliminary data.</text>
</comment>
<gene>
    <name evidence="2" type="ORF">CLV54_0101</name>
</gene>
<evidence type="ECO:0000313" key="2">
    <source>
        <dbReference type="EMBL" id="PJJ65074.1"/>
    </source>
</evidence>
<dbReference type="RefSeq" id="WP_100343010.1">
    <property type="nucleotide sequence ID" value="NZ_PGFB01000001.1"/>
</dbReference>